<dbReference type="InterPro" id="IPR029056">
    <property type="entry name" value="Ribokinase-like"/>
</dbReference>
<evidence type="ECO:0000256" key="4">
    <source>
        <dbReference type="ARBA" id="ARBA00022777"/>
    </source>
</evidence>
<dbReference type="InterPro" id="IPR050306">
    <property type="entry name" value="PfkB_Carbo_kinase"/>
</dbReference>
<evidence type="ECO:0000259" key="6">
    <source>
        <dbReference type="Pfam" id="PF00294"/>
    </source>
</evidence>
<dbReference type="Gene3D" id="2.20.150.10">
    <property type="entry name" value="putative 5-dehydro-2- deoxygluconokinase"/>
    <property type="match status" value="1"/>
</dbReference>
<evidence type="ECO:0000256" key="2">
    <source>
        <dbReference type="ARBA" id="ARBA00022679"/>
    </source>
</evidence>
<dbReference type="PRINTS" id="PR00990">
    <property type="entry name" value="RIBOKINASE"/>
</dbReference>
<sequence>MSVTGTESEQVFDLVAIGRTGVDIYPLDHGVALEDVKTFEKFLGGSATNVAVAAARYGRDSALITRTGEDAFGRYVRREAERLGVDPRFIATVAGPPTPVTFCEVHPPDDFPLYFYRYPIAPDLLIEADELPLEAIRRAKIYWATVTGLSQEPSRAAHHAAWAARGRATHTVLDLDYRPMFWADPAEASAEVGKALDHVTVAVGNREECQVAVGETEPDRAADALLERGLELVIVKQGPKGVLAATRDERVVVPPHPVNVVNGLGAGDAFGGALVHGLLAGWDLRDIITFANVAGALVAGKLECSTAMPTESEVRAALNEKDA</sequence>
<feature type="domain" description="Carbohydrate kinase PfkB" evidence="6">
    <location>
        <begin position="13"/>
        <end position="310"/>
    </location>
</feature>
<keyword evidence="5" id="KW-0067">ATP-binding</keyword>
<dbReference type="PANTHER" id="PTHR43085:SF49">
    <property type="entry name" value="5-DEHYDRO-2-DEOXYGLUCONOKINASE"/>
    <property type="match status" value="1"/>
</dbReference>
<dbReference type="InterPro" id="IPR002139">
    <property type="entry name" value="Ribo/fructo_kinase"/>
</dbReference>
<reference evidence="7 8" key="1">
    <citation type="submission" date="2021-01" db="EMBL/GenBank/DDBJ databases">
        <title>Whole genome shotgun sequence of Actinoplanes couchii NBRC 106145.</title>
        <authorList>
            <person name="Komaki H."/>
            <person name="Tamura T."/>
        </authorList>
    </citation>
    <scope>NUCLEOTIDE SEQUENCE [LARGE SCALE GENOMIC DNA]</scope>
    <source>
        <strain evidence="7 8">NBRC 106145</strain>
    </source>
</reference>
<dbReference type="PANTHER" id="PTHR43085">
    <property type="entry name" value="HEXOKINASE FAMILY MEMBER"/>
    <property type="match status" value="1"/>
</dbReference>
<keyword evidence="2" id="KW-0808">Transferase</keyword>
<evidence type="ECO:0000313" key="8">
    <source>
        <dbReference type="Proteomes" id="UP000612282"/>
    </source>
</evidence>
<evidence type="ECO:0000256" key="3">
    <source>
        <dbReference type="ARBA" id="ARBA00022741"/>
    </source>
</evidence>
<dbReference type="Proteomes" id="UP000612282">
    <property type="component" value="Unassembled WGS sequence"/>
</dbReference>
<dbReference type="Gene3D" id="3.40.1190.20">
    <property type="match status" value="1"/>
</dbReference>
<name>A0ABQ3XHD1_9ACTN</name>
<gene>
    <name evidence="7" type="ORF">Aco03nite_063160</name>
</gene>
<dbReference type="InterPro" id="IPR023314">
    <property type="entry name" value="Myo_inos_IolC-like_sf"/>
</dbReference>
<dbReference type="InterPro" id="IPR030830">
    <property type="entry name" value="Myo_inos_IolC"/>
</dbReference>
<comment type="similarity">
    <text evidence="1">Belongs to the carbohydrate kinase PfkB family.</text>
</comment>
<evidence type="ECO:0000256" key="5">
    <source>
        <dbReference type="ARBA" id="ARBA00022840"/>
    </source>
</evidence>
<dbReference type="EMBL" id="BOMG01000078">
    <property type="protein sequence ID" value="GID57912.1"/>
    <property type="molecule type" value="Genomic_DNA"/>
</dbReference>
<dbReference type="Pfam" id="PF00294">
    <property type="entry name" value="PfkB"/>
    <property type="match status" value="1"/>
</dbReference>
<evidence type="ECO:0000256" key="1">
    <source>
        <dbReference type="ARBA" id="ARBA00010688"/>
    </source>
</evidence>
<proteinExistence type="inferred from homology"/>
<dbReference type="SUPFAM" id="SSF53613">
    <property type="entry name" value="Ribokinase-like"/>
    <property type="match status" value="1"/>
</dbReference>
<protein>
    <submittedName>
        <fullName evidence="7">5-dehydro-2-deoxygluconokinase</fullName>
    </submittedName>
</protein>
<organism evidence="7 8">
    <name type="scientific">Actinoplanes couchii</name>
    <dbReference type="NCBI Taxonomy" id="403638"/>
    <lineage>
        <taxon>Bacteria</taxon>
        <taxon>Bacillati</taxon>
        <taxon>Actinomycetota</taxon>
        <taxon>Actinomycetes</taxon>
        <taxon>Micromonosporales</taxon>
        <taxon>Micromonosporaceae</taxon>
        <taxon>Actinoplanes</taxon>
    </lineage>
</organism>
<keyword evidence="8" id="KW-1185">Reference proteome</keyword>
<dbReference type="CDD" id="cd01166">
    <property type="entry name" value="KdgK"/>
    <property type="match status" value="1"/>
</dbReference>
<accession>A0ABQ3XHD1</accession>
<comment type="caution">
    <text evidence="7">The sequence shown here is derived from an EMBL/GenBank/DDBJ whole genome shotgun (WGS) entry which is preliminary data.</text>
</comment>
<dbReference type="NCBIfam" id="TIGR04382">
    <property type="entry name" value="myo_inos_iolC_N"/>
    <property type="match status" value="1"/>
</dbReference>
<keyword evidence="4" id="KW-0418">Kinase</keyword>
<dbReference type="InterPro" id="IPR011611">
    <property type="entry name" value="PfkB_dom"/>
</dbReference>
<evidence type="ECO:0000313" key="7">
    <source>
        <dbReference type="EMBL" id="GID57912.1"/>
    </source>
</evidence>
<keyword evidence="3" id="KW-0547">Nucleotide-binding</keyword>